<keyword evidence="3" id="KW-0847">Vitamin C</keyword>
<evidence type="ECO:0000313" key="7">
    <source>
        <dbReference type="EMBL" id="KAJ6423102.1"/>
    </source>
</evidence>
<keyword evidence="4 5" id="KW-0408">Iron</keyword>
<dbReference type="EMBL" id="JAPFFJ010000006">
    <property type="protein sequence ID" value="KAJ6423102.1"/>
    <property type="molecule type" value="Genomic_DNA"/>
</dbReference>
<dbReference type="Pfam" id="PF03171">
    <property type="entry name" value="2OG-FeII_Oxy"/>
    <property type="match status" value="1"/>
</dbReference>
<dbReference type="SUPFAM" id="SSF51197">
    <property type="entry name" value="Clavaminate synthase-like"/>
    <property type="match status" value="1"/>
</dbReference>
<comment type="similarity">
    <text evidence="1 5">Belongs to the iron/ascorbate-dependent oxidoreductase family.</text>
</comment>
<dbReference type="InterPro" id="IPR044861">
    <property type="entry name" value="IPNS-like_FE2OG_OXY"/>
</dbReference>
<dbReference type="AlphaFoldDB" id="A0AAD6PAD3"/>
<accession>A0AAD6PAD3</accession>
<dbReference type="Gene3D" id="2.60.120.330">
    <property type="entry name" value="B-lactam Antibiotic, Isopenicillin N Synthase, Chain"/>
    <property type="match status" value="2"/>
</dbReference>
<dbReference type="PANTHER" id="PTHR47991">
    <property type="entry name" value="OXOGLUTARATE/IRON-DEPENDENT DIOXYGENASE"/>
    <property type="match status" value="1"/>
</dbReference>
<evidence type="ECO:0000256" key="5">
    <source>
        <dbReference type="RuleBase" id="RU003682"/>
    </source>
</evidence>
<evidence type="ECO:0000259" key="6">
    <source>
        <dbReference type="PROSITE" id="PS51471"/>
    </source>
</evidence>
<keyword evidence="8" id="KW-1185">Reference proteome</keyword>
<organism evidence="7 8">
    <name type="scientific">Salix udensis</name>
    <dbReference type="NCBI Taxonomy" id="889485"/>
    <lineage>
        <taxon>Eukaryota</taxon>
        <taxon>Viridiplantae</taxon>
        <taxon>Streptophyta</taxon>
        <taxon>Embryophyta</taxon>
        <taxon>Tracheophyta</taxon>
        <taxon>Spermatophyta</taxon>
        <taxon>Magnoliopsida</taxon>
        <taxon>eudicotyledons</taxon>
        <taxon>Gunneridae</taxon>
        <taxon>Pentapetalae</taxon>
        <taxon>rosids</taxon>
        <taxon>fabids</taxon>
        <taxon>Malpighiales</taxon>
        <taxon>Salicaceae</taxon>
        <taxon>Saliceae</taxon>
        <taxon>Salix</taxon>
    </lineage>
</organism>
<evidence type="ECO:0000313" key="8">
    <source>
        <dbReference type="Proteomes" id="UP001162972"/>
    </source>
</evidence>
<dbReference type="InterPro" id="IPR050295">
    <property type="entry name" value="Plant_2OG-oxidoreductases"/>
</dbReference>
<dbReference type="InterPro" id="IPR005123">
    <property type="entry name" value="Oxoglu/Fe-dep_dioxygenase_dom"/>
</dbReference>
<protein>
    <recommendedName>
        <fullName evidence="6">Fe2OG dioxygenase domain-containing protein</fullName>
    </recommendedName>
</protein>
<dbReference type="GO" id="GO:0016491">
    <property type="term" value="F:oxidoreductase activity"/>
    <property type="evidence" value="ECO:0007669"/>
    <property type="project" value="UniProtKB-KW"/>
</dbReference>
<evidence type="ECO:0000256" key="1">
    <source>
        <dbReference type="ARBA" id="ARBA00008056"/>
    </source>
</evidence>
<keyword evidence="5" id="KW-0560">Oxidoreductase</keyword>
<dbReference type="InterPro" id="IPR026992">
    <property type="entry name" value="DIOX_N"/>
</dbReference>
<comment type="caution">
    <text evidence="7">The sequence shown here is derived from an EMBL/GenBank/DDBJ whole genome shotgun (WGS) entry which is preliminary data.</text>
</comment>
<sequence length="297" mass="33609">MPVAADHLQTCTDPFPGVQTDLYGLEFWENSVPIIDLVALHGPRRSDIIKHLAHACQQYGFFMVKNHGISERILSNDDDQNIVVSRESLKFLSDPLENYVNLWPTNPSSFREAVAEYCVAAKMAEITLTEAIFESLGMKRASMDKILVKLEQNVSFNYYPTCEKSNLEHTVGLRGHTDPSIITMLLSDEVPGLEIFQNGEWILFKPLPNTLSVNALSNGGYKSLLHRVAASSDTERLSIVSNCYPSKDTQIGPPKELIDDDHPAIYKDFNYKELYDSMWKQRHHDSTRLDPFKVCAD</sequence>
<dbReference type="InterPro" id="IPR027443">
    <property type="entry name" value="IPNS-like_sf"/>
</dbReference>
<name>A0AAD6PAD3_9ROSI</name>
<feature type="domain" description="Fe2OG dioxygenase" evidence="6">
    <location>
        <begin position="149"/>
        <end position="245"/>
    </location>
</feature>
<evidence type="ECO:0000256" key="2">
    <source>
        <dbReference type="ARBA" id="ARBA00022723"/>
    </source>
</evidence>
<evidence type="ECO:0000256" key="3">
    <source>
        <dbReference type="ARBA" id="ARBA00022896"/>
    </source>
</evidence>
<reference evidence="7 8" key="1">
    <citation type="journal article" date="2023" name="Int. J. Mol. Sci.">
        <title>De Novo Assembly and Annotation of 11 Diverse Shrub Willow (Salix) Genomes Reveals Novel Gene Organization in Sex-Linked Regions.</title>
        <authorList>
            <person name="Hyden B."/>
            <person name="Feng K."/>
            <person name="Yates T.B."/>
            <person name="Jawdy S."/>
            <person name="Cereghino C."/>
            <person name="Smart L.B."/>
            <person name="Muchero W."/>
        </authorList>
    </citation>
    <scope>NUCLEOTIDE SEQUENCE [LARGE SCALE GENOMIC DNA]</scope>
    <source>
        <tissue evidence="7">Shoot tip</tissue>
    </source>
</reference>
<dbReference type="GO" id="GO:0046872">
    <property type="term" value="F:metal ion binding"/>
    <property type="evidence" value="ECO:0007669"/>
    <property type="project" value="UniProtKB-KW"/>
</dbReference>
<evidence type="ECO:0000256" key="4">
    <source>
        <dbReference type="ARBA" id="ARBA00023004"/>
    </source>
</evidence>
<dbReference type="Proteomes" id="UP001162972">
    <property type="component" value="Chromosome 16"/>
</dbReference>
<keyword evidence="2 5" id="KW-0479">Metal-binding</keyword>
<proteinExistence type="inferred from homology"/>
<dbReference type="Pfam" id="PF14226">
    <property type="entry name" value="DIOX_N"/>
    <property type="match status" value="1"/>
</dbReference>
<dbReference type="GO" id="GO:0031418">
    <property type="term" value="F:L-ascorbic acid binding"/>
    <property type="evidence" value="ECO:0007669"/>
    <property type="project" value="UniProtKB-KW"/>
</dbReference>
<dbReference type="PROSITE" id="PS51471">
    <property type="entry name" value="FE2OG_OXY"/>
    <property type="match status" value="1"/>
</dbReference>
<gene>
    <name evidence="7" type="ORF">OIU84_024103</name>
</gene>